<protein>
    <submittedName>
        <fullName evidence="1">Uncharacterized protein</fullName>
    </submittedName>
</protein>
<dbReference type="EMBL" id="BK015717">
    <property type="protein sequence ID" value="DAE21792.1"/>
    <property type="molecule type" value="Genomic_DNA"/>
</dbReference>
<evidence type="ECO:0000313" key="1">
    <source>
        <dbReference type="EMBL" id="DAE21792.1"/>
    </source>
</evidence>
<name>A0A8S5QRT5_9CAUD</name>
<proteinExistence type="predicted"/>
<reference evidence="1" key="1">
    <citation type="journal article" date="2021" name="Proc. Natl. Acad. Sci. U.S.A.">
        <title>A Catalog of Tens of Thousands of Viruses from Human Metagenomes Reveals Hidden Associations with Chronic Diseases.</title>
        <authorList>
            <person name="Tisza M.J."/>
            <person name="Buck C.B."/>
        </authorList>
    </citation>
    <scope>NUCLEOTIDE SEQUENCE</scope>
    <source>
        <strain evidence="1">Ct2773</strain>
    </source>
</reference>
<accession>A0A8S5QRT5</accession>
<sequence>MAKTLIGNIRGKEGRGISKIEKTATTGSVDTYTITYTDGTFSTYELRNSDGIAVQRQIVPSAAIEPSTTASQAYAAGDYVVVNGVLRKVKAAIAKGNAIGDSNSAATTVSGELGSIASAVGETDTWHTLYDSGTSSVLYTKRYDVLYLKVHVRGLGKNWWHAGTLPAKYHPKTDFYAPMYNDAESQCAGVCVESNGQVSLYSYQSADETGSWTIVTIPLW</sequence>
<organism evidence="1">
    <name type="scientific">Siphoviridae sp. ct2773</name>
    <dbReference type="NCBI Taxonomy" id="2826275"/>
    <lineage>
        <taxon>Viruses</taxon>
        <taxon>Duplodnaviria</taxon>
        <taxon>Heunggongvirae</taxon>
        <taxon>Uroviricota</taxon>
        <taxon>Caudoviricetes</taxon>
    </lineage>
</organism>